<feature type="transmembrane region" description="Helical" evidence="5">
    <location>
        <begin position="20"/>
        <end position="42"/>
    </location>
</feature>
<evidence type="ECO:0000313" key="8">
    <source>
        <dbReference type="Proteomes" id="UP001443914"/>
    </source>
</evidence>
<dbReference type="InterPro" id="IPR004864">
    <property type="entry name" value="LEA_2"/>
</dbReference>
<dbReference type="InterPro" id="IPR044839">
    <property type="entry name" value="NDR1-like"/>
</dbReference>
<dbReference type="Pfam" id="PF03168">
    <property type="entry name" value="LEA_2"/>
    <property type="match status" value="1"/>
</dbReference>
<keyword evidence="2 5" id="KW-0812">Transmembrane</keyword>
<keyword evidence="4 5" id="KW-0472">Membrane</keyword>
<dbReference type="Proteomes" id="UP001443914">
    <property type="component" value="Unassembled WGS sequence"/>
</dbReference>
<accession>A0AAW1KTR7</accession>
<protein>
    <recommendedName>
        <fullName evidence="6">Late embryogenesis abundant protein LEA-2 subgroup domain-containing protein</fullName>
    </recommendedName>
</protein>
<evidence type="ECO:0000313" key="7">
    <source>
        <dbReference type="EMBL" id="KAK9723615.1"/>
    </source>
</evidence>
<dbReference type="GO" id="GO:0009506">
    <property type="term" value="C:plasmodesma"/>
    <property type="evidence" value="ECO:0007669"/>
    <property type="project" value="TreeGrafter"/>
</dbReference>
<evidence type="ECO:0000256" key="3">
    <source>
        <dbReference type="ARBA" id="ARBA00022989"/>
    </source>
</evidence>
<dbReference type="AlphaFoldDB" id="A0AAW1KTR7"/>
<proteinExistence type="predicted"/>
<evidence type="ECO:0000256" key="1">
    <source>
        <dbReference type="ARBA" id="ARBA00004167"/>
    </source>
</evidence>
<dbReference type="PANTHER" id="PTHR31415">
    <property type="entry name" value="OS05G0367900 PROTEIN"/>
    <property type="match status" value="1"/>
</dbReference>
<organism evidence="7 8">
    <name type="scientific">Saponaria officinalis</name>
    <name type="common">Common soapwort</name>
    <name type="synonym">Lychnis saponaria</name>
    <dbReference type="NCBI Taxonomy" id="3572"/>
    <lineage>
        <taxon>Eukaryota</taxon>
        <taxon>Viridiplantae</taxon>
        <taxon>Streptophyta</taxon>
        <taxon>Embryophyta</taxon>
        <taxon>Tracheophyta</taxon>
        <taxon>Spermatophyta</taxon>
        <taxon>Magnoliopsida</taxon>
        <taxon>eudicotyledons</taxon>
        <taxon>Gunneridae</taxon>
        <taxon>Pentapetalae</taxon>
        <taxon>Caryophyllales</taxon>
        <taxon>Caryophyllaceae</taxon>
        <taxon>Caryophylleae</taxon>
        <taxon>Saponaria</taxon>
    </lineage>
</organism>
<evidence type="ECO:0000256" key="5">
    <source>
        <dbReference type="SAM" id="Phobius"/>
    </source>
</evidence>
<dbReference type="GO" id="GO:0098542">
    <property type="term" value="P:defense response to other organism"/>
    <property type="evidence" value="ECO:0007669"/>
    <property type="project" value="InterPro"/>
</dbReference>
<reference evidence="7" key="1">
    <citation type="submission" date="2024-03" db="EMBL/GenBank/DDBJ databases">
        <title>WGS assembly of Saponaria officinalis var. Norfolk2.</title>
        <authorList>
            <person name="Jenkins J."/>
            <person name="Shu S."/>
            <person name="Grimwood J."/>
            <person name="Barry K."/>
            <person name="Goodstein D."/>
            <person name="Schmutz J."/>
            <person name="Leebens-Mack J."/>
            <person name="Osbourn A."/>
        </authorList>
    </citation>
    <scope>NUCLEOTIDE SEQUENCE [LARGE SCALE GENOMIC DNA]</scope>
    <source>
        <strain evidence="7">JIC</strain>
    </source>
</reference>
<keyword evidence="3 5" id="KW-1133">Transmembrane helix</keyword>
<comment type="subcellular location">
    <subcellularLocation>
        <location evidence="1">Membrane</location>
        <topology evidence="1">Single-pass membrane protein</topology>
    </subcellularLocation>
</comment>
<feature type="domain" description="Late embryogenesis abundant protein LEA-2 subgroup" evidence="6">
    <location>
        <begin position="74"/>
        <end position="178"/>
    </location>
</feature>
<dbReference type="GO" id="GO:0005886">
    <property type="term" value="C:plasma membrane"/>
    <property type="evidence" value="ECO:0007669"/>
    <property type="project" value="TreeGrafter"/>
</dbReference>
<dbReference type="PANTHER" id="PTHR31415:SF51">
    <property type="entry name" value="LATE EMBRYOGENESIS ABUNDANT (LEA) HYDROXYPROLINE-RICH GLYCOPROTEIN FAMILY"/>
    <property type="match status" value="1"/>
</dbReference>
<sequence length="209" mass="23560">MGIKDCSHHEYKRKKLIRRIFFTVLAFIIIILLTVLIIWAVLRPTKPKFILQDATLYNFTLTSQTQLNSIFQVTIQARNPNDKVGIYYDGLRTSAFYQNQPITLQTSIPPTYQDTEGTDVWSPYLQGQSVPIAPYLGSEIGQDLALGSVQVVIKMDGWVRFKVGTFVSGSYRIHVNCNALIPIGNPNSGVYVSRNVVKYPLVKTCDVDV</sequence>
<evidence type="ECO:0000256" key="4">
    <source>
        <dbReference type="ARBA" id="ARBA00023136"/>
    </source>
</evidence>
<dbReference type="EMBL" id="JBDFQZ010000005">
    <property type="protein sequence ID" value="KAK9723615.1"/>
    <property type="molecule type" value="Genomic_DNA"/>
</dbReference>
<evidence type="ECO:0000256" key="2">
    <source>
        <dbReference type="ARBA" id="ARBA00022692"/>
    </source>
</evidence>
<gene>
    <name evidence="7" type="ORF">RND81_05G012500</name>
</gene>
<keyword evidence="8" id="KW-1185">Reference proteome</keyword>
<evidence type="ECO:0000259" key="6">
    <source>
        <dbReference type="Pfam" id="PF03168"/>
    </source>
</evidence>
<comment type="caution">
    <text evidence="7">The sequence shown here is derived from an EMBL/GenBank/DDBJ whole genome shotgun (WGS) entry which is preliminary data.</text>
</comment>
<name>A0AAW1KTR7_SAPOF</name>